<dbReference type="EMBL" id="CP036298">
    <property type="protein sequence ID" value="QDV23739.1"/>
    <property type="molecule type" value="Genomic_DNA"/>
</dbReference>
<accession>A0A518G5A9</accession>
<name>A0A518G5A9_9BACT</name>
<reference evidence="1 2" key="1">
    <citation type="submission" date="2019-02" db="EMBL/GenBank/DDBJ databases">
        <title>Deep-cultivation of Planctomycetes and their phenomic and genomic characterization uncovers novel biology.</title>
        <authorList>
            <person name="Wiegand S."/>
            <person name="Jogler M."/>
            <person name="Boedeker C."/>
            <person name="Pinto D."/>
            <person name="Vollmers J."/>
            <person name="Rivas-Marin E."/>
            <person name="Kohn T."/>
            <person name="Peeters S.H."/>
            <person name="Heuer A."/>
            <person name="Rast P."/>
            <person name="Oberbeckmann S."/>
            <person name="Bunk B."/>
            <person name="Jeske O."/>
            <person name="Meyerdierks A."/>
            <person name="Storesund J.E."/>
            <person name="Kallscheuer N."/>
            <person name="Luecker S."/>
            <person name="Lage O.M."/>
            <person name="Pohl T."/>
            <person name="Merkel B.J."/>
            <person name="Hornburger P."/>
            <person name="Mueller R.-W."/>
            <person name="Bruemmer F."/>
            <person name="Labrenz M."/>
            <person name="Spormann A.M."/>
            <person name="Op den Camp H."/>
            <person name="Overmann J."/>
            <person name="Amann R."/>
            <person name="Jetten M.S.M."/>
            <person name="Mascher T."/>
            <person name="Medema M.H."/>
            <person name="Devos D.P."/>
            <person name="Kaster A.-K."/>
            <person name="Ovreas L."/>
            <person name="Rohde M."/>
            <person name="Galperin M.Y."/>
            <person name="Jogler C."/>
        </authorList>
    </citation>
    <scope>NUCLEOTIDE SEQUENCE [LARGE SCALE GENOMIC DNA]</scope>
    <source>
        <strain evidence="1 2">Q31a</strain>
    </source>
</reference>
<evidence type="ECO:0000313" key="2">
    <source>
        <dbReference type="Proteomes" id="UP000318017"/>
    </source>
</evidence>
<keyword evidence="2" id="KW-1185">Reference proteome</keyword>
<dbReference type="Proteomes" id="UP000318017">
    <property type="component" value="Chromosome"/>
</dbReference>
<proteinExistence type="predicted"/>
<dbReference type="KEGG" id="ahel:Q31a_20440"/>
<dbReference type="AlphaFoldDB" id="A0A518G5A9"/>
<evidence type="ECO:0000313" key="1">
    <source>
        <dbReference type="EMBL" id="QDV23739.1"/>
    </source>
</evidence>
<gene>
    <name evidence="1" type="ORF">Q31a_20440</name>
</gene>
<protein>
    <submittedName>
        <fullName evidence="1">Uncharacterized protein</fullName>
    </submittedName>
</protein>
<dbReference type="OrthoDB" id="285325at2"/>
<sequence length="62" mass="7069">MHSELDLEQLRNEVWDEIYRAGPRSVAQLANSRDLEEAVVQSVVGHDWFVIQVDGMVCIAEN</sequence>
<dbReference type="RefSeq" id="WP_145076883.1">
    <property type="nucleotide sequence ID" value="NZ_CP036298.1"/>
</dbReference>
<organism evidence="1 2">
    <name type="scientific">Aureliella helgolandensis</name>
    <dbReference type="NCBI Taxonomy" id="2527968"/>
    <lineage>
        <taxon>Bacteria</taxon>
        <taxon>Pseudomonadati</taxon>
        <taxon>Planctomycetota</taxon>
        <taxon>Planctomycetia</taxon>
        <taxon>Pirellulales</taxon>
        <taxon>Pirellulaceae</taxon>
        <taxon>Aureliella</taxon>
    </lineage>
</organism>